<evidence type="ECO:0008006" key="4">
    <source>
        <dbReference type="Google" id="ProtNLM"/>
    </source>
</evidence>
<evidence type="ECO:0000313" key="3">
    <source>
        <dbReference type="Proteomes" id="UP001596119"/>
    </source>
</evidence>
<feature type="chain" id="PRO_5046399909" description="Lipoprotein" evidence="1">
    <location>
        <begin position="32"/>
        <end position="261"/>
    </location>
</feature>
<keyword evidence="1" id="KW-0732">Signal</keyword>
<organism evidence="2 3">
    <name type="scientific">Pseudonocardia lutea</name>
    <dbReference type="NCBI Taxonomy" id="2172015"/>
    <lineage>
        <taxon>Bacteria</taxon>
        <taxon>Bacillati</taxon>
        <taxon>Actinomycetota</taxon>
        <taxon>Actinomycetes</taxon>
        <taxon>Pseudonocardiales</taxon>
        <taxon>Pseudonocardiaceae</taxon>
        <taxon>Pseudonocardia</taxon>
    </lineage>
</organism>
<gene>
    <name evidence="2" type="ORF">ACFQH9_05130</name>
</gene>
<dbReference type="EMBL" id="JBHSQK010000008">
    <property type="protein sequence ID" value="MFC5947655.1"/>
    <property type="molecule type" value="Genomic_DNA"/>
</dbReference>
<reference evidence="3" key="1">
    <citation type="journal article" date="2019" name="Int. J. Syst. Evol. Microbiol.">
        <title>The Global Catalogue of Microorganisms (GCM) 10K type strain sequencing project: providing services to taxonomists for standard genome sequencing and annotation.</title>
        <authorList>
            <consortium name="The Broad Institute Genomics Platform"/>
            <consortium name="The Broad Institute Genome Sequencing Center for Infectious Disease"/>
            <person name="Wu L."/>
            <person name="Ma J."/>
        </authorList>
    </citation>
    <scope>NUCLEOTIDE SEQUENCE [LARGE SCALE GENOMIC DNA]</scope>
    <source>
        <strain evidence="3">CGMCC 4.7397</strain>
    </source>
</reference>
<dbReference type="RefSeq" id="WP_379564718.1">
    <property type="nucleotide sequence ID" value="NZ_JBHSQK010000008.1"/>
</dbReference>
<accession>A0ABW1I3G5</accession>
<name>A0ABW1I3G5_9PSEU</name>
<sequence>MDGRAGTARAARLLGTAAAVAALVGGPVACAAGATPVAGAAEAPAPVDSTCADLLKIDAVPPPAGDPSAPDPAAVRAWAGQVLPLLNSAVATAPVELQPTLTALQRVVQSSAETGTAAASDAPVVARSVNEYETWAYDHCGYRQVLVTAVDYRLDGVPATLPAGPAAIRLVNDSASGSVHAVLVARPKDQAMTVQQLLATPAEQLAQQLDLVPGAASAGPREQGGMLVDLAPARYFVLCPLGGGDTPPHLTLGMVAQVTVT</sequence>
<comment type="caution">
    <text evidence="2">The sequence shown here is derived from an EMBL/GenBank/DDBJ whole genome shotgun (WGS) entry which is preliminary data.</text>
</comment>
<protein>
    <recommendedName>
        <fullName evidence="4">Lipoprotein</fullName>
    </recommendedName>
</protein>
<feature type="signal peptide" evidence="1">
    <location>
        <begin position="1"/>
        <end position="31"/>
    </location>
</feature>
<keyword evidence="3" id="KW-1185">Reference proteome</keyword>
<proteinExistence type="predicted"/>
<evidence type="ECO:0000256" key="1">
    <source>
        <dbReference type="SAM" id="SignalP"/>
    </source>
</evidence>
<evidence type="ECO:0000313" key="2">
    <source>
        <dbReference type="EMBL" id="MFC5947655.1"/>
    </source>
</evidence>
<dbReference type="Proteomes" id="UP001596119">
    <property type="component" value="Unassembled WGS sequence"/>
</dbReference>